<organism evidence="2 3">
    <name type="scientific">Polaribacter filamentus</name>
    <dbReference type="NCBI Taxonomy" id="53483"/>
    <lineage>
        <taxon>Bacteria</taxon>
        <taxon>Pseudomonadati</taxon>
        <taxon>Bacteroidota</taxon>
        <taxon>Flavobacteriia</taxon>
        <taxon>Flavobacteriales</taxon>
        <taxon>Flavobacteriaceae</taxon>
    </lineage>
</organism>
<feature type="domain" description="Alkyl hydroperoxide reductase subunit C/ Thiol specific antioxidant" evidence="1">
    <location>
        <begin position="118"/>
        <end position="167"/>
    </location>
</feature>
<keyword evidence="3" id="KW-1185">Reference proteome</keyword>
<dbReference type="OrthoDB" id="9815205at2"/>
<dbReference type="GO" id="GO:0016209">
    <property type="term" value="F:antioxidant activity"/>
    <property type="evidence" value="ECO:0007669"/>
    <property type="project" value="InterPro"/>
</dbReference>
<reference evidence="2 3" key="1">
    <citation type="submission" date="2016-11" db="EMBL/GenBank/DDBJ databases">
        <title>Trade-off between light-utilization and light-protection in marine flavobacteria.</title>
        <authorList>
            <person name="Kumagai Y."/>
        </authorList>
    </citation>
    <scope>NUCLEOTIDE SEQUENCE [LARGE SCALE GENOMIC DNA]</scope>
    <source>
        <strain evidence="2 3">ATCC 700397</strain>
    </source>
</reference>
<evidence type="ECO:0000313" key="2">
    <source>
        <dbReference type="EMBL" id="PQB06453.1"/>
    </source>
</evidence>
<evidence type="ECO:0000259" key="1">
    <source>
        <dbReference type="Pfam" id="PF00578"/>
    </source>
</evidence>
<dbReference type="SUPFAM" id="SSF52833">
    <property type="entry name" value="Thioredoxin-like"/>
    <property type="match status" value="1"/>
</dbReference>
<comment type="caution">
    <text evidence="2">The sequence shown here is derived from an EMBL/GenBank/DDBJ whole genome shotgun (WGS) entry which is preliminary data.</text>
</comment>
<dbReference type="AlphaFoldDB" id="A0A2S7KVB5"/>
<dbReference type="RefSeq" id="WP_104808703.1">
    <property type="nucleotide sequence ID" value="NZ_MQUA01000013.1"/>
</dbReference>
<dbReference type="Proteomes" id="UP000239522">
    <property type="component" value="Unassembled WGS sequence"/>
</dbReference>
<dbReference type="InterPro" id="IPR000866">
    <property type="entry name" value="AhpC/TSA"/>
</dbReference>
<dbReference type="Pfam" id="PF00578">
    <property type="entry name" value="AhpC-TSA"/>
    <property type="match status" value="1"/>
</dbReference>
<accession>A0A2S7KVB5</accession>
<dbReference type="GO" id="GO:0016491">
    <property type="term" value="F:oxidoreductase activity"/>
    <property type="evidence" value="ECO:0007669"/>
    <property type="project" value="InterPro"/>
</dbReference>
<dbReference type="Gene3D" id="3.40.30.10">
    <property type="entry name" value="Glutaredoxin"/>
    <property type="match status" value="1"/>
</dbReference>
<sequence>MKQTILLLFFLCGFTFFGQEKSIKKPEYVIIVNNEIITKEQLEASGKNGAIKSMDKGATQEERNQLAKNFGNKIGDKDFILQIAVSKEQELLIRKKEIVSSPKNTDKKQEIDELKLHVNEVASDFTVKMMNGEKITLSNLKGNVVLLNYWATRCAPCLIEFSDFPKKILKPFEG</sequence>
<proteinExistence type="predicted"/>
<dbReference type="EMBL" id="MQUA01000013">
    <property type="protein sequence ID" value="PQB06453.1"/>
    <property type="molecule type" value="Genomic_DNA"/>
</dbReference>
<evidence type="ECO:0000313" key="3">
    <source>
        <dbReference type="Proteomes" id="UP000239522"/>
    </source>
</evidence>
<gene>
    <name evidence="2" type="ORF">BST83_04140</name>
</gene>
<dbReference type="InterPro" id="IPR036249">
    <property type="entry name" value="Thioredoxin-like_sf"/>
</dbReference>
<name>A0A2S7KVB5_9FLAO</name>
<protein>
    <recommendedName>
        <fullName evidence="1">Alkyl hydroperoxide reductase subunit C/ Thiol specific antioxidant domain-containing protein</fullName>
    </recommendedName>
</protein>